<accession>A0ABP1HWL3</accession>
<comment type="caution">
    <text evidence="1">The sequence shown here is derived from an EMBL/GenBank/DDBJ whole genome shotgun (WGS) entry which is preliminary data.</text>
</comment>
<protein>
    <submittedName>
        <fullName evidence="1">Hypothetical_protein</fullName>
    </submittedName>
</protein>
<gene>
    <name evidence="1" type="ORF">HINF_LOCUS18583</name>
</gene>
<name>A0ABP1HWL3_9EUKA</name>
<sequence length="160" mass="18504">MSGWQFLSCEVVELMRGMIVILGAQRAQLVQSALKEGGKQLEPTGQTWLVSLRDYTSLLQHFSSENLPCSKLEGRSHLPVVDSLRMLNSVDGPTARSKTETLSYSSFSVVRFVKSLFEQIFQIQRFTMRIDWFCQHKTVKKLYIQLFIISRKIQFPFHIQ</sequence>
<dbReference type="Proteomes" id="UP001642409">
    <property type="component" value="Unassembled WGS sequence"/>
</dbReference>
<organism evidence="1 2">
    <name type="scientific">Hexamita inflata</name>
    <dbReference type="NCBI Taxonomy" id="28002"/>
    <lineage>
        <taxon>Eukaryota</taxon>
        <taxon>Metamonada</taxon>
        <taxon>Diplomonadida</taxon>
        <taxon>Hexamitidae</taxon>
        <taxon>Hexamitinae</taxon>
        <taxon>Hexamita</taxon>
    </lineage>
</organism>
<reference evidence="1 2" key="1">
    <citation type="submission" date="2024-07" db="EMBL/GenBank/DDBJ databases">
        <authorList>
            <person name="Akdeniz Z."/>
        </authorList>
    </citation>
    <scope>NUCLEOTIDE SEQUENCE [LARGE SCALE GENOMIC DNA]</scope>
</reference>
<proteinExistence type="predicted"/>
<keyword evidence="2" id="KW-1185">Reference proteome</keyword>
<evidence type="ECO:0000313" key="1">
    <source>
        <dbReference type="EMBL" id="CAL6003820.1"/>
    </source>
</evidence>
<evidence type="ECO:0000313" key="2">
    <source>
        <dbReference type="Proteomes" id="UP001642409"/>
    </source>
</evidence>
<dbReference type="EMBL" id="CAXDID020000048">
    <property type="protein sequence ID" value="CAL6003820.1"/>
    <property type="molecule type" value="Genomic_DNA"/>
</dbReference>